<dbReference type="Proteomes" id="UP000194127">
    <property type="component" value="Unassembled WGS sequence"/>
</dbReference>
<dbReference type="AlphaFoldDB" id="A0A1X6N0Y4"/>
<name>A0A1X6N0Y4_9APHY</name>
<evidence type="ECO:0000256" key="1">
    <source>
        <dbReference type="SAM" id="MobiDB-lite"/>
    </source>
</evidence>
<gene>
    <name evidence="2" type="ORF">POSPLADRAFT_1033838</name>
</gene>
<dbReference type="RefSeq" id="XP_024338944.1">
    <property type="nucleotide sequence ID" value="XM_024476962.1"/>
</dbReference>
<organism evidence="2 3">
    <name type="scientific">Postia placenta MAD-698-R-SB12</name>
    <dbReference type="NCBI Taxonomy" id="670580"/>
    <lineage>
        <taxon>Eukaryota</taxon>
        <taxon>Fungi</taxon>
        <taxon>Dikarya</taxon>
        <taxon>Basidiomycota</taxon>
        <taxon>Agaricomycotina</taxon>
        <taxon>Agaricomycetes</taxon>
        <taxon>Polyporales</taxon>
        <taxon>Adustoporiaceae</taxon>
        <taxon>Rhodonia</taxon>
    </lineage>
</organism>
<accession>A0A1X6N0Y4</accession>
<feature type="compositionally biased region" description="Polar residues" evidence="1">
    <location>
        <begin position="90"/>
        <end position="110"/>
    </location>
</feature>
<feature type="region of interest" description="Disordered" evidence="1">
    <location>
        <begin position="86"/>
        <end position="110"/>
    </location>
</feature>
<sequence>MPVLTTRVVTGHNKDHEVSSHRKCPSVYVIRKKQNLYFVPKLGEILVNTSHAIGPDGKSSTMVNEFKPAGTKPIANVRRDSTQFRPLNAWTRNAESTESSVGNIFSQAEQ</sequence>
<proteinExistence type="predicted"/>
<feature type="region of interest" description="Disordered" evidence="1">
    <location>
        <begin position="1"/>
        <end position="22"/>
    </location>
</feature>
<dbReference type="GeneID" id="36321912"/>
<evidence type="ECO:0000313" key="2">
    <source>
        <dbReference type="EMBL" id="OSX62150.1"/>
    </source>
</evidence>
<dbReference type="EMBL" id="KZ110597">
    <property type="protein sequence ID" value="OSX62150.1"/>
    <property type="molecule type" value="Genomic_DNA"/>
</dbReference>
<protein>
    <submittedName>
        <fullName evidence="2">Uncharacterized protein</fullName>
    </submittedName>
</protein>
<reference evidence="2 3" key="1">
    <citation type="submission" date="2017-04" db="EMBL/GenBank/DDBJ databases">
        <title>Genome Sequence of the Model Brown-Rot Fungus Postia placenta SB12.</title>
        <authorList>
            <consortium name="DOE Joint Genome Institute"/>
            <person name="Gaskell J."/>
            <person name="Kersten P."/>
            <person name="Larrondo L.F."/>
            <person name="Canessa P."/>
            <person name="Martinez D."/>
            <person name="Hibbett D."/>
            <person name="Schmoll M."/>
            <person name="Kubicek C.P."/>
            <person name="Martinez A.T."/>
            <person name="Yadav J."/>
            <person name="Master E."/>
            <person name="Magnuson J.K."/>
            <person name="James T."/>
            <person name="Yaver D."/>
            <person name="Berka R."/>
            <person name="Labutti K."/>
            <person name="Lipzen A."/>
            <person name="Aerts A."/>
            <person name="Barry K."/>
            <person name="Henrissat B."/>
            <person name="Blanchette R."/>
            <person name="Grigoriev I."/>
            <person name="Cullen D."/>
        </authorList>
    </citation>
    <scope>NUCLEOTIDE SEQUENCE [LARGE SCALE GENOMIC DNA]</scope>
    <source>
        <strain evidence="2 3">MAD-698-R-SB12</strain>
    </source>
</reference>
<evidence type="ECO:0000313" key="3">
    <source>
        <dbReference type="Proteomes" id="UP000194127"/>
    </source>
</evidence>
<keyword evidence="3" id="KW-1185">Reference proteome</keyword>